<gene>
    <name evidence="2" type="ORF">V5799_024851</name>
</gene>
<sequence length="140" mass="15379">MASGNLAVKVRGLSSPVASGRDLFQALHGCLVPHITRVPRFAHHREAQSLERDLALLDKILQPPSGGREDVDSQGQLAPAAAAADPPTCPVDDSWIRDGVEGTLVRVLLTREACRIWNHWWKNMQRLARPALGVVGYQFK</sequence>
<evidence type="ECO:0000313" key="2">
    <source>
        <dbReference type="EMBL" id="KAK8771905.1"/>
    </source>
</evidence>
<keyword evidence="3" id="KW-1185">Reference proteome</keyword>
<comment type="caution">
    <text evidence="2">The sequence shown here is derived from an EMBL/GenBank/DDBJ whole genome shotgun (WGS) entry which is preliminary data.</text>
</comment>
<feature type="region of interest" description="Disordered" evidence="1">
    <location>
        <begin position="61"/>
        <end position="88"/>
    </location>
</feature>
<dbReference type="Proteomes" id="UP001321473">
    <property type="component" value="Unassembled WGS sequence"/>
</dbReference>
<protein>
    <submittedName>
        <fullName evidence="2">Uncharacterized protein</fullName>
    </submittedName>
</protein>
<evidence type="ECO:0000313" key="3">
    <source>
        <dbReference type="Proteomes" id="UP001321473"/>
    </source>
</evidence>
<name>A0AAQ4EAW9_AMBAM</name>
<dbReference type="EMBL" id="JARKHS020019125">
    <property type="protein sequence ID" value="KAK8771905.1"/>
    <property type="molecule type" value="Genomic_DNA"/>
</dbReference>
<evidence type="ECO:0000256" key="1">
    <source>
        <dbReference type="SAM" id="MobiDB-lite"/>
    </source>
</evidence>
<reference evidence="2 3" key="1">
    <citation type="journal article" date="2023" name="Arcadia Sci">
        <title>De novo assembly of a long-read Amblyomma americanum tick genome.</title>
        <authorList>
            <person name="Chou S."/>
            <person name="Poskanzer K.E."/>
            <person name="Rollins M."/>
            <person name="Thuy-Boun P.S."/>
        </authorList>
    </citation>
    <scope>NUCLEOTIDE SEQUENCE [LARGE SCALE GENOMIC DNA]</scope>
    <source>
        <strain evidence="2">F_SG_1</strain>
        <tissue evidence="2">Salivary glands</tissue>
    </source>
</reference>
<accession>A0AAQ4EAW9</accession>
<dbReference type="AlphaFoldDB" id="A0AAQ4EAW9"/>
<proteinExistence type="predicted"/>
<organism evidence="2 3">
    <name type="scientific">Amblyomma americanum</name>
    <name type="common">Lone star tick</name>
    <dbReference type="NCBI Taxonomy" id="6943"/>
    <lineage>
        <taxon>Eukaryota</taxon>
        <taxon>Metazoa</taxon>
        <taxon>Ecdysozoa</taxon>
        <taxon>Arthropoda</taxon>
        <taxon>Chelicerata</taxon>
        <taxon>Arachnida</taxon>
        <taxon>Acari</taxon>
        <taxon>Parasitiformes</taxon>
        <taxon>Ixodida</taxon>
        <taxon>Ixodoidea</taxon>
        <taxon>Ixodidae</taxon>
        <taxon>Amblyomminae</taxon>
        <taxon>Amblyomma</taxon>
    </lineage>
</organism>